<feature type="compositionally biased region" description="Basic and acidic residues" evidence="2">
    <location>
        <begin position="203"/>
        <end position="212"/>
    </location>
</feature>
<dbReference type="OrthoDB" id="3911405at2759"/>
<name>A0A3A2ZWA6_9EURO</name>
<evidence type="ECO:0000256" key="1">
    <source>
        <dbReference type="SAM" id="Coils"/>
    </source>
</evidence>
<feature type="region of interest" description="Disordered" evidence="2">
    <location>
        <begin position="682"/>
        <end position="706"/>
    </location>
</feature>
<proteinExistence type="predicted"/>
<protein>
    <recommendedName>
        <fullName evidence="5">Spindle pole body associated protein SnaD</fullName>
    </recommendedName>
</protein>
<feature type="region of interest" description="Disordered" evidence="2">
    <location>
        <begin position="1"/>
        <end position="242"/>
    </location>
</feature>
<organism evidence="3 4">
    <name type="scientific">Aspergillus sclerotialis</name>
    <dbReference type="NCBI Taxonomy" id="2070753"/>
    <lineage>
        <taxon>Eukaryota</taxon>
        <taxon>Fungi</taxon>
        <taxon>Dikarya</taxon>
        <taxon>Ascomycota</taxon>
        <taxon>Pezizomycotina</taxon>
        <taxon>Eurotiomycetes</taxon>
        <taxon>Eurotiomycetidae</taxon>
        <taxon>Eurotiales</taxon>
        <taxon>Aspergillaceae</taxon>
        <taxon>Aspergillus</taxon>
        <taxon>Aspergillus subgen. Polypaecilum</taxon>
    </lineage>
</organism>
<feature type="coiled-coil region" evidence="1">
    <location>
        <begin position="389"/>
        <end position="455"/>
    </location>
</feature>
<reference evidence="4" key="1">
    <citation type="submission" date="2017-02" db="EMBL/GenBank/DDBJ databases">
        <authorList>
            <person name="Tafer H."/>
            <person name="Lopandic K."/>
        </authorList>
    </citation>
    <scope>NUCLEOTIDE SEQUENCE [LARGE SCALE GENOMIC DNA]</scope>
    <source>
        <strain evidence="4">CBS 366.77</strain>
    </source>
</reference>
<feature type="compositionally biased region" description="Basic and acidic residues" evidence="2">
    <location>
        <begin position="600"/>
        <end position="622"/>
    </location>
</feature>
<evidence type="ECO:0000313" key="4">
    <source>
        <dbReference type="Proteomes" id="UP000266188"/>
    </source>
</evidence>
<feature type="compositionally biased region" description="Basic and acidic residues" evidence="2">
    <location>
        <begin position="116"/>
        <end position="125"/>
    </location>
</feature>
<keyword evidence="4" id="KW-1185">Reference proteome</keyword>
<dbReference type="GO" id="GO:0005200">
    <property type="term" value="F:structural constituent of cytoskeleton"/>
    <property type="evidence" value="ECO:0007669"/>
    <property type="project" value="TreeGrafter"/>
</dbReference>
<feature type="compositionally biased region" description="Basic and acidic residues" evidence="2">
    <location>
        <begin position="150"/>
        <end position="159"/>
    </location>
</feature>
<dbReference type="Gene3D" id="1.10.287.1490">
    <property type="match status" value="1"/>
</dbReference>
<evidence type="ECO:0000313" key="3">
    <source>
        <dbReference type="EMBL" id="RJE22275.1"/>
    </source>
</evidence>
<keyword evidence="1" id="KW-0175">Coiled coil</keyword>
<feature type="compositionally biased region" description="Polar residues" evidence="2">
    <location>
        <begin position="1"/>
        <end position="23"/>
    </location>
</feature>
<comment type="caution">
    <text evidence="3">The sequence shown here is derived from an EMBL/GenBank/DDBJ whole genome shotgun (WGS) entry which is preliminary data.</text>
</comment>
<dbReference type="GO" id="GO:0005856">
    <property type="term" value="C:cytoskeleton"/>
    <property type="evidence" value="ECO:0007669"/>
    <property type="project" value="TreeGrafter"/>
</dbReference>
<dbReference type="STRING" id="2070753.A0A3A2ZWA6"/>
<dbReference type="AlphaFoldDB" id="A0A3A2ZWA6"/>
<dbReference type="PANTHER" id="PTHR47357:SF1">
    <property type="entry name" value="SPINDLE POLE BODY COMPONENT 110"/>
    <property type="match status" value="1"/>
</dbReference>
<feature type="compositionally biased region" description="Basic and acidic residues" evidence="2">
    <location>
        <begin position="50"/>
        <end position="66"/>
    </location>
</feature>
<dbReference type="EMBL" id="MVGC01000176">
    <property type="protein sequence ID" value="RJE22275.1"/>
    <property type="molecule type" value="Genomic_DNA"/>
</dbReference>
<accession>A0A3A2ZWA6</accession>
<feature type="compositionally biased region" description="Basic and acidic residues" evidence="2">
    <location>
        <begin position="682"/>
        <end position="697"/>
    </location>
</feature>
<feature type="compositionally biased region" description="Acidic residues" evidence="2">
    <location>
        <begin position="213"/>
        <end position="223"/>
    </location>
</feature>
<feature type="region of interest" description="Disordered" evidence="2">
    <location>
        <begin position="600"/>
        <end position="647"/>
    </location>
</feature>
<sequence length="806" mass="90436">MPDTGYSSPFPTSHDTVGASTMATPLFMPSSPPHPDNATPRSPDGAKSPVSDRDDVESNAHIHKDNSPGSSRPASPDISEDDLDARLADYTVDFGNFPSTQFGLDVKDEEPMPDMKPSEEQDKLSDVGGPEDFTMNMENYFFGGRSPSKGPEENDRTEEAPLPASKLHQSTVEDEAELGEYSEFGPPVDMSTPSHLLHRTSRLAKDATHLEGIEEGPADDVDEPVTPSARKQKDTSDKHAEEVNNELRKQIADLQQAVLDRDEQLEKSHGRVLEAASAGEQIKHLQAELQRTTALLDDLRANRSDEALLREQIEILQKQNNEKERFLQTSSLHSSDINALQKQIADMQEELRSRNTHTDLDSERLETISHLRQQLDRMQEHLKNRDSTLEETVAKLREVTAAKEQQLQEKNREIDELKAQVDHQHLEIEKLDLSVERANQECHDLEDRLGSLGAKHGPLEEKNSTLEADLSRAQSQVTVHENAIKAMAGDLPTNTGANTLTEIMELIKDLGPSDTSPTQLKDKGQEGREIALLRKEITNLQDELKDLSSAKKTADAELKRSQERGAETGVLINTIEGENVRLTDQVDDLKSNLDKVQAELSRMKEEHSKTLRTLDHLKEKKTQQPSPPPTPPDARSLSQKQAALEKSHQAQLESLQSAHATAISNMRFCHAESTRELRNRLAEAEKRESDLRSELESLRSSTTSHTTNLETLTAEIERLESVIAAKDESARILDQQLARSAVNQEKEWHRRIDILLKERDQMAKALMLSWGEKEIGDVKENLDEHGRRVKQAYQYKYVRKNGGKKI</sequence>
<feature type="compositionally biased region" description="Basic and acidic residues" evidence="2">
    <location>
        <begin position="231"/>
        <end position="242"/>
    </location>
</feature>
<evidence type="ECO:0000256" key="2">
    <source>
        <dbReference type="SAM" id="MobiDB-lite"/>
    </source>
</evidence>
<evidence type="ECO:0008006" key="5">
    <source>
        <dbReference type="Google" id="ProtNLM"/>
    </source>
</evidence>
<dbReference type="Proteomes" id="UP000266188">
    <property type="component" value="Unassembled WGS sequence"/>
</dbReference>
<gene>
    <name evidence="3" type="ORF">PHISCL_05367</name>
</gene>
<dbReference type="PANTHER" id="PTHR47357">
    <property type="entry name" value="COP1-INTERACTIVE PROTEIN 1"/>
    <property type="match status" value="1"/>
</dbReference>